<dbReference type="Pfam" id="PF02961">
    <property type="entry name" value="SAM_BAF"/>
    <property type="match status" value="1"/>
</dbReference>
<dbReference type="InterPro" id="IPR051387">
    <property type="entry name" value="BAF"/>
</dbReference>
<dbReference type="GO" id="GO:0005634">
    <property type="term" value="C:nucleus"/>
    <property type="evidence" value="ECO:0007669"/>
    <property type="project" value="UniProtKB-SubCell"/>
</dbReference>
<dbReference type="InterPro" id="IPR004122">
    <property type="entry name" value="BAF_prot"/>
</dbReference>
<comment type="caution">
    <text evidence="3">The sequence shown here is derived from an EMBL/GenBank/DDBJ whole genome shotgun (WGS) entry which is preliminary data.</text>
</comment>
<organism evidence="3 4">
    <name type="scientific">Caerostris darwini</name>
    <dbReference type="NCBI Taxonomy" id="1538125"/>
    <lineage>
        <taxon>Eukaryota</taxon>
        <taxon>Metazoa</taxon>
        <taxon>Ecdysozoa</taxon>
        <taxon>Arthropoda</taxon>
        <taxon>Chelicerata</taxon>
        <taxon>Arachnida</taxon>
        <taxon>Araneae</taxon>
        <taxon>Araneomorphae</taxon>
        <taxon>Entelegynae</taxon>
        <taxon>Araneoidea</taxon>
        <taxon>Araneidae</taxon>
        <taxon>Caerostris</taxon>
    </lineage>
</organism>
<dbReference type="GO" id="GO:0051276">
    <property type="term" value="P:chromosome organization"/>
    <property type="evidence" value="ECO:0007669"/>
    <property type="project" value="TreeGrafter"/>
</dbReference>
<dbReference type="EMBL" id="BPLQ01009831">
    <property type="protein sequence ID" value="GIY46877.1"/>
    <property type="molecule type" value="Genomic_DNA"/>
</dbReference>
<evidence type="ECO:0000256" key="2">
    <source>
        <dbReference type="ARBA" id="ARBA00023242"/>
    </source>
</evidence>
<dbReference type="InterPro" id="IPR036617">
    <property type="entry name" value="BAF_sf"/>
</dbReference>
<accession>A0AAV4TPJ6</accession>
<dbReference type="PANTHER" id="PTHR47507">
    <property type="entry name" value="BARRIER TO AUTOINTEGRATION FACTOR 2"/>
    <property type="match status" value="1"/>
</dbReference>
<name>A0AAV4TPJ6_9ARAC</name>
<dbReference type="GO" id="GO:0000793">
    <property type="term" value="C:condensed chromosome"/>
    <property type="evidence" value="ECO:0007669"/>
    <property type="project" value="TreeGrafter"/>
</dbReference>
<dbReference type="Gene3D" id="1.10.150.40">
    <property type="entry name" value="Barrier-to-autointegration factor, BAF"/>
    <property type="match status" value="1"/>
</dbReference>
<keyword evidence="2" id="KW-0539">Nucleus</keyword>
<sequence>MMTDKQKYLTFTSEPMGSKGIETLPGLTRNSRDKLMSQGYDKAYIVLGQFLLLKKDKKSFADWITEACGVTRLQATFCYRCLLDYTKEFL</sequence>
<dbReference type="SUPFAM" id="SSF47798">
    <property type="entry name" value="Barrier-to-autointegration factor, BAF"/>
    <property type="match status" value="1"/>
</dbReference>
<evidence type="ECO:0000313" key="3">
    <source>
        <dbReference type="EMBL" id="GIY46877.1"/>
    </source>
</evidence>
<evidence type="ECO:0000313" key="4">
    <source>
        <dbReference type="Proteomes" id="UP001054837"/>
    </source>
</evidence>
<dbReference type="Proteomes" id="UP001054837">
    <property type="component" value="Unassembled WGS sequence"/>
</dbReference>
<gene>
    <name evidence="3" type="primary">baf</name>
    <name evidence="3" type="ORF">CDAR_288521</name>
</gene>
<evidence type="ECO:0000256" key="1">
    <source>
        <dbReference type="ARBA" id="ARBA00004123"/>
    </source>
</evidence>
<dbReference type="AlphaFoldDB" id="A0AAV4TPJ6"/>
<dbReference type="PANTHER" id="PTHR47507:SF6">
    <property type="entry name" value="BARRIER-TO-AUTOINTEGRATION FACTOR"/>
    <property type="match status" value="1"/>
</dbReference>
<reference evidence="3 4" key="1">
    <citation type="submission" date="2021-06" db="EMBL/GenBank/DDBJ databases">
        <title>Caerostris darwini draft genome.</title>
        <authorList>
            <person name="Kono N."/>
            <person name="Arakawa K."/>
        </authorList>
    </citation>
    <scope>NUCLEOTIDE SEQUENCE [LARGE SCALE GENOMIC DNA]</scope>
</reference>
<protein>
    <submittedName>
        <fullName evidence="3">Barrier-to-autointegration factor</fullName>
    </submittedName>
</protein>
<dbReference type="SMART" id="SM01023">
    <property type="entry name" value="BAF"/>
    <property type="match status" value="1"/>
</dbReference>
<dbReference type="GO" id="GO:0003677">
    <property type="term" value="F:DNA binding"/>
    <property type="evidence" value="ECO:0007669"/>
    <property type="project" value="InterPro"/>
</dbReference>
<comment type="subcellular location">
    <subcellularLocation>
        <location evidence="1">Nucleus</location>
    </subcellularLocation>
</comment>
<keyword evidence="4" id="KW-1185">Reference proteome</keyword>
<proteinExistence type="predicted"/>